<keyword evidence="1" id="KW-1185">Reference proteome</keyword>
<sequence>MILLCDLLTAAILCYRENKTDSYVFPELLGVSAANKKWIQRFGRTNNGYADRSASGAKDPCLTASCGQSKEWFK</sequence>
<evidence type="ECO:0000313" key="1">
    <source>
        <dbReference type="Proteomes" id="UP000095287"/>
    </source>
</evidence>
<dbReference type="AlphaFoldDB" id="A0A1I8ALA4"/>
<dbReference type="WBParaSite" id="L893_g6620.t1">
    <property type="protein sequence ID" value="L893_g6620.t1"/>
    <property type="gene ID" value="L893_g6620"/>
</dbReference>
<dbReference type="Proteomes" id="UP000095287">
    <property type="component" value="Unplaced"/>
</dbReference>
<accession>A0A1I8ALA4</accession>
<protein>
    <submittedName>
        <fullName evidence="2">Peptidase_M13 domain-containing protein</fullName>
    </submittedName>
</protein>
<name>A0A1I8ALA4_9BILA</name>
<reference evidence="2" key="1">
    <citation type="submission" date="2016-11" db="UniProtKB">
        <authorList>
            <consortium name="WormBaseParasite"/>
        </authorList>
    </citation>
    <scope>IDENTIFICATION</scope>
</reference>
<proteinExistence type="predicted"/>
<evidence type="ECO:0000313" key="2">
    <source>
        <dbReference type="WBParaSite" id="L893_g6620.t1"/>
    </source>
</evidence>
<organism evidence="1 2">
    <name type="scientific">Steinernema glaseri</name>
    <dbReference type="NCBI Taxonomy" id="37863"/>
    <lineage>
        <taxon>Eukaryota</taxon>
        <taxon>Metazoa</taxon>
        <taxon>Ecdysozoa</taxon>
        <taxon>Nematoda</taxon>
        <taxon>Chromadorea</taxon>
        <taxon>Rhabditida</taxon>
        <taxon>Tylenchina</taxon>
        <taxon>Panagrolaimomorpha</taxon>
        <taxon>Strongyloidoidea</taxon>
        <taxon>Steinernematidae</taxon>
        <taxon>Steinernema</taxon>
    </lineage>
</organism>